<dbReference type="InterPro" id="IPR017956">
    <property type="entry name" value="AT_hook_DNA-bd_motif"/>
</dbReference>
<organism evidence="7 8">
    <name type="scientific">Zasmidium cellare</name>
    <name type="common">Wine cellar mold</name>
    <name type="synonym">Racodium cellare</name>
    <dbReference type="NCBI Taxonomy" id="395010"/>
    <lineage>
        <taxon>Eukaryota</taxon>
        <taxon>Fungi</taxon>
        <taxon>Dikarya</taxon>
        <taxon>Ascomycota</taxon>
        <taxon>Pezizomycotina</taxon>
        <taxon>Dothideomycetes</taxon>
        <taxon>Dothideomycetidae</taxon>
        <taxon>Mycosphaerellales</taxon>
        <taxon>Mycosphaerellaceae</taxon>
        <taxon>Zasmidium</taxon>
    </lineage>
</organism>
<keyword evidence="4" id="KW-0539">Nucleus</keyword>
<feature type="compositionally biased region" description="Acidic residues" evidence="6">
    <location>
        <begin position="281"/>
        <end position="293"/>
    </location>
</feature>
<evidence type="ECO:0000256" key="4">
    <source>
        <dbReference type="ARBA" id="ARBA00023242"/>
    </source>
</evidence>
<comment type="caution">
    <text evidence="7">The sequence shown here is derived from an EMBL/GenBank/DDBJ whole genome shotgun (WGS) entry which is preliminary data.</text>
</comment>
<dbReference type="InterPro" id="IPR000116">
    <property type="entry name" value="HMGA"/>
</dbReference>
<name>A0ABR0EBS8_ZASCE</name>
<dbReference type="Pfam" id="PF02178">
    <property type="entry name" value="AT_hook"/>
    <property type="match status" value="3"/>
</dbReference>
<gene>
    <name evidence="7" type="ORF">PRZ48_009442</name>
</gene>
<dbReference type="InterPro" id="IPR000637">
    <property type="entry name" value="HMGI/Y_DNA-bd_CS"/>
</dbReference>
<evidence type="ECO:0000256" key="2">
    <source>
        <dbReference type="ARBA" id="ARBA00022737"/>
    </source>
</evidence>
<keyword evidence="5" id="KW-0175">Coiled coil</keyword>
<feature type="compositionally biased region" description="Low complexity" evidence="6">
    <location>
        <begin position="560"/>
        <end position="576"/>
    </location>
</feature>
<evidence type="ECO:0000256" key="3">
    <source>
        <dbReference type="ARBA" id="ARBA00023125"/>
    </source>
</evidence>
<feature type="compositionally biased region" description="Basic and acidic residues" evidence="6">
    <location>
        <begin position="509"/>
        <end position="526"/>
    </location>
</feature>
<proteinExistence type="predicted"/>
<comment type="subcellular location">
    <subcellularLocation>
        <location evidence="1">Nucleus</location>
    </subcellularLocation>
</comment>
<evidence type="ECO:0000313" key="8">
    <source>
        <dbReference type="Proteomes" id="UP001305779"/>
    </source>
</evidence>
<feature type="region of interest" description="Disordered" evidence="6">
    <location>
        <begin position="207"/>
        <end position="606"/>
    </location>
</feature>
<dbReference type="EMBL" id="JAXOVC010000007">
    <property type="protein sequence ID" value="KAK4498932.1"/>
    <property type="molecule type" value="Genomic_DNA"/>
</dbReference>
<keyword evidence="2" id="KW-0677">Repeat</keyword>
<dbReference type="PROSITE" id="PS00354">
    <property type="entry name" value="HMGI_Y"/>
    <property type="match status" value="1"/>
</dbReference>
<dbReference type="Proteomes" id="UP001305779">
    <property type="component" value="Unassembled WGS sequence"/>
</dbReference>
<keyword evidence="8" id="KW-1185">Reference proteome</keyword>
<feature type="coiled-coil region" evidence="5">
    <location>
        <begin position="16"/>
        <end position="155"/>
    </location>
</feature>
<evidence type="ECO:0000256" key="1">
    <source>
        <dbReference type="ARBA" id="ARBA00004123"/>
    </source>
</evidence>
<feature type="compositionally biased region" description="Polar residues" evidence="6">
    <location>
        <begin position="370"/>
        <end position="379"/>
    </location>
</feature>
<dbReference type="PRINTS" id="PR00929">
    <property type="entry name" value="ATHOOK"/>
</dbReference>
<evidence type="ECO:0000256" key="6">
    <source>
        <dbReference type="SAM" id="MobiDB-lite"/>
    </source>
</evidence>
<dbReference type="SMART" id="SM00384">
    <property type="entry name" value="AT_hook"/>
    <property type="match status" value="4"/>
</dbReference>
<dbReference type="PRINTS" id="PR00930">
    <property type="entry name" value="HIGHMOBLTYIY"/>
</dbReference>
<accession>A0ABR0EBS8</accession>
<feature type="compositionally biased region" description="Low complexity" evidence="6">
    <location>
        <begin position="452"/>
        <end position="464"/>
    </location>
</feature>
<evidence type="ECO:0000313" key="7">
    <source>
        <dbReference type="EMBL" id="KAK4498932.1"/>
    </source>
</evidence>
<sequence length="606" mass="66644">MAPPNRATSPTGMLWAHQLKREHGILLEKMKKLEGEITKVETTAKSAKNATASYDIGAIANQVKALTEDGGSKAIEQMRKEVMERLENIDAEMEAITLKVAAIDQDSAKVEEERKRAFNNEKALLKRVKEVEEHLNEYEKNLNRIGDQVNERQMDVIRAQLADLLDQVKEEGAERETFRDSLLVLEQVTQELKEDNQKLAKEIKEMGKKPAPVAPMMPPAMTAPKLGSTSNALPMAQGKQKASAEKMPPSGAQQSRKRNSGTACRACRKSHLRCTHGNNDVDAEEQGEEEEEIAMPASEPAPNRPAVTDNKSKPPQPQPKTARTAKAIKQEALEAQDRQPKSRAPAARGLQREIQQLKAASQLVKKEPSTQRAAQNQVVASGRGWVTFERTPSDDQVAPAASSPQDIAAGFTAAERVKRGRGRPKKATQDQPPPPPPVPAPKRGRGRPPKNPSQTTTQAAQTQANTPKRGRGRPRKEVSQLLNVIETPRRGPGRPRKNVAPAQPAPPAREVKQEYIERQQPLREIKPAQTTEAPAAKAAPIKKEPGREKKSSALEALQQKRGLARSSSGLSSAPSSPKKRKAAEQPAMQPRPKRRTIEQDDDEEED</sequence>
<feature type="compositionally biased region" description="Low complexity" evidence="6">
    <location>
        <begin position="527"/>
        <end position="539"/>
    </location>
</feature>
<reference evidence="7 8" key="1">
    <citation type="journal article" date="2023" name="G3 (Bethesda)">
        <title>A chromosome-level genome assembly of Zasmidium syzygii isolated from banana leaves.</title>
        <authorList>
            <person name="van Westerhoven A.C."/>
            <person name="Mehrabi R."/>
            <person name="Talebi R."/>
            <person name="Steentjes M.B.F."/>
            <person name="Corcolon B."/>
            <person name="Chong P.A."/>
            <person name="Kema G.H.J."/>
            <person name="Seidl M.F."/>
        </authorList>
    </citation>
    <scope>NUCLEOTIDE SEQUENCE [LARGE SCALE GENOMIC DNA]</scope>
    <source>
        <strain evidence="7 8">P124</strain>
    </source>
</reference>
<feature type="compositionally biased region" description="Pro residues" evidence="6">
    <location>
        <begin position="431"/>
        <end position="440"/>
    </location>
</feature>
<feature type="compositionally biased region" description="Basic and acidic residues" evidence="6">
    <location>
        <begin position="328"/>
        <end position="340"/>
    </location>
</feature>
<protein>
    <submittedName>
        <fullName evidence="7">Uncharacterized protein</fullName>
    </submittedName>
</protein>
<keyword evidence="3" id="KW-0238">DNA-binding</keyword>
<evidence type="ECO:0000256" key="5">
    <source>
        <dbReference type="SAM" id="Coils"/>
    </source>
</evidence>
<feature type="compositionally biased region" description="Basic and acidic residues" evidence="6">
    <location>
        <begin position="541"/>
        <end position="552"/>
    </location>
</feature>